<sequence length="81" mass="8959">MPKIEAMLDEISQRASSLGHVPDLSNALMDVDEKEKIFMLSRHSEKLAVANGLISSSKGTTVQIVKNLRVCSGDYRNISKR</sequence>
<gene>
    <name evidence="3" type="ORF">ARALYDRAFT_898745</name>
</gene>
<dbReference type="AlphaFoldDB" id="D7L2E5"/>
<dbReference type="STRING" id="81972.D7L2E5"/>
<protein>
    <recommendedName>
        <fullName evidence="2">DYW domain-containing protein</fullName>
    </recommendedName>
</protein>
<proteinExistence type="inferred from homology"/>
<evidence type="ECO:0000313" key="4">
    <source>
        <dbReference type="Proteomes" id="UP000008694"/>
    </source>
</evidence>
<dbReference type="InterPro" id="IPR032867">
    <property type="entry name" value="DYW_dom"/>
</dbReference>
<accession>D7L2E5</accession>
<name>D7L2E5_ARALL</name>
<dbReference type="Proteomes" id="UP000008694">
    <property type="component" value="Unassembled WGS sequence"/>
</dbReference>
<dbReference type="GO" id="GO:0008270">
    <property type="term" value="F:zinc ion binding"/>
    <property type="evidence" value="ECO:0007669"/>
    <property type="project" value="InterPro"/>
</dbReference>
<keyword evidence="4" id="KW-1185">Reference proteome</keyword>
<dbReference type="Gramene" id="scaffold_302715.1">
    <property type="protein sequence ID" value="scaffold_302715.1"/>
    <property type="gene ID" value="scaffold_302715.1"/>
</dbReference>
<evidence type="ECO:0000313" key="3">
    <source>
        <dbReference type="EMBL" id="EFH61776.1"/>
    </source>
</evidence>
<dbReference type="Pfam" id="PF14432">
    <property type="entry name" value="DYW_deaminase"/>
    <property type="match status" value="1"/>
</dbReference>
<feature type="domain" description="DYW" evidence="2">
    <location>
        <begin position="19"/>
        <end position="72"/>
    </location>
</feature>
<comment type="similarity">
    <text evidence="1">Belongs to the PPR family. PCMP-H subfamily.</text>
</comment>
<organism evidence="4">
    <name type="scientific">Arabidopsis lyrata subsp. lyrata</name>
    <name type="common">Lyre-leaved rock-cress</name>
    <dbReference type="NCBI Taxonomy" id="81972"/>
    <lineage>
        <taxon>Eukaryota</taxon>
        <taxon>Viridiplantae</taxon>
        <taxon>Streptophyta</taxon>
        <taxon>Embryophyta</taxon>
        <taxon>Tracheophyta</taxon>
        <taxon>Spermatophyta</taxon>
        <taxon>Magnoliopsida</taxon>
        <taxon>eudicotyledons</taxon>
        <taxon>Gunneridae</taxon>
        <taxon>Pentapetalae</taxon>
        <taxon>rosids</taxon>
        <taxon>malvids</taxon>
        <taxon>Brassicales</taxon>
        <taxon>Brassicaceae</taxon>
        <taxon>Camelineae</taxon>
        <taxon>Arabidopsis</taxon>
    </lineage>
</organism>
<evidence type="ECO:0000259" key="2">
    <source>
        <dbReference type="Pfam" id="PF14432"/>
    </source>
</evidence>
<dbReference type="HOGENOM" id="CLU_2577110_0_0_1"/>
<dbReference type="eggNOG" id="KOG4197">
    <property type="taxonomic scope" value="Eukaryota"/>
</dbReference>
<evidence type="ECO:0000256" key="1">
    <source>
        <dbReference type="ARBA" id="ARBA00006643"/>
    </source>
</evidence>
<reference evidence="4" key="1">
    <citation type="journal article" date="2011" name="Nat. Genet.">
        <title>The Arabidopsis lyrata genome sequence and the basis of rapid genome size change.</title>
        <authorList>
            <person name="Hu T.T."/>
            <person name="Pattyn P."/>
            <person name="Bakker E.G."/>
            <person name="Cao J."/>
            <person name="Cheng J.-F."/>
            <person name="Clark R.M."/>
            <person name="Fahlgren N."/>
            <person name="Fawcett J.A."/>
            <person name="Grimwood J."/>
            <person name="Gundlach H."/>
            <person name="Haberer G."/>
            <person name="Hollister J.D."/>
            <person name="Ossowski S."/>
            <person name="Ottilar R.P."/>
            <person name="Salamov A.A."/>
            <person name="Schneeberger K."/>
            <person name="Spannagl M."/>
            <person name="Wang X."/>
            <person name="Yang L."/>
            <person name="Nasrallah M.E."/>
            <person name="Bergelson J."/>
            <person name="Carrington J.C."/>
            <person name="Gaut B.S."/>
            <person name="Schmutz J."/>
            <person name="Mayer K.F.X."/>
            <person name="Van de Peer Y."/>
            <person name="Grigoriev I.V."/>
            <person name="Nordborg M."/>
            <person name="Weigel D."/>
            <person name="Guo Y.-L."/>
        </authorList>
    </citation>
    <scope>NUCLEOTIDE SEQUENCE [LARGE SCALE GENOMIC DNA]</scope>
    <source>
        <strain evidence="4">cv. MN47</strain>
    </source>
</reference>
<dbReference type="EMBL" id="GL348715">
    <property type="protein sequence ID" value="EFH61776.1"/>
    <property type="molecule type" value="Genomic_DNA"/>
</dbReference>